<evidence type="ECO:0000313" key="3">
    <source>
        <dbReference type="Proteomes" id="UP001461498"/>
    </source>
</evidence>
<evidence type="ECO:0000313" key="2">
    <source>
        <dbReference type="EMBL" id="KAK9508443.1"/>
    </source>
</evidence>
<proteinExistence type="predicted"/>
<dbReference type="EMBL" id="JAPXFL010000003">
    <property type="protein sequence ID" value="KAK9508443.1"/>
    <property type="molecule type" value="Genomic_DNA"/>
</dbReference>
<dbReference type="Proteomes" id="UP001461498">
    <property type="component" value="Unassembled WGS sequence"/>
</dbReference>
<protein>
    <submittedName>
        <fullName evidence="2">Uncharacterized protein</fullName>
    </submittedName>
</protein>
<gene>
    <name evidence="2" type="ORF">O3M35_005998</name>
</gene>
<sequence>MIANRLRLSTLKKKTYTLAVLRIRKKSTERLVVRNQKEREALCEAVEIAANRGGRIWNEMVEDHGKIIGEAMENITRKGKKAVDMWRSTDRKIITYLDDKENMSNYVIDRLTSLKRQENDIEPFIVKSITDKDRKTEREEYYKRKSKLENIRWEQKEAAEWNKYYRRMVKEDREYVLDVQPLEDRTRRKITMMDSGQDEIIKKLLEYQQRKTQKQIKRHENRKKWLTLLSRKMKHRENSVTQMKMKSESNIGKEKQEKWKWWKTTRFRKCKNKETKSSLQNELTNMKTDDSQNSQTSEISDNSKK</sequence>
<accession>A0AAW1DH05</accession>
<feature type="compositionally biased region" description="Polar residues" evidence="1">
    <location>
        <begin position="277"/>
        <end position="305"/>
    </location>
</feature>
<keyword evidence="3" id="KW-1185">Reference proteome</keyword>
<comment type="caution">
    <text evidence="2">The sequence shown here is derived from an EMBL/GenBank/DDBJ whole genome shotgun (WGS) entry which is preliminary data.</text>
</comment>
<organism evidence="2 3">
    <name type="scientific">Rhynocoris fuscipes</name>
    <dbReference type="NCBI Taxonomy" id="488301"/>
    <lineage>
        <taxon>Eukaryota</taxon>
        <taxon>Metazoa</taxon>
        <taxon>Ecdysozoa</taxon>
        <taxon>Arthropoda</taxon>
        <taxon>Hexapoda</taxon>
        <taxon>Insecta</taxon>
        <taxon>Pterygota</taxon>
        <taxon>Neoptera</taxon>
        <taxon>Paraneoptera</taxon>
        <taxon>Hemiptera</taxon>
        <taxon>Heteroptera</taxon>
        <taxon>Panheteroptera</taxon>
        <taxon>Cimicomorpha</taxon>
        <taxon>Reduviidae</taxon>
        <taxon>Harpactorinae</taxon>
        <taxon>Harpactorini</taxon>
        <taxon>Rhynocoris</taxon>
    </lineage>
</organism>
<dbReference type="AlphaFoldDB" id="A0AAW1DH05"/>
<reference evidence="2 3" key="1">
    <citation type="submission" date="2022-12" db="EMBL/GenBank/DDBJ databases">
        <title>Chromosome-level genome assembly of true bugs.</title>
        <authorList>
            <person name="Ma L."/>
            <person name="Li H."/>
        </authorList>
    </citation>
    <scope>NUCLEOTIDE SEQUENCE [LARGE SCALE GENOMIC DNA]</scope>
    <source>
        <strain evidence="2">Lab_2022b</strain>
    </source>
</reference>
<feature type="region of interest" description="Disordered" evidence="1">
    <location>
        <begin position="273"/>
        <end position="305"/>
    </location>
</feature>
<name>A0AAW1DH05_9HEMI</name>
<evidence type="ECO:0000256" key="1">
    <source>
        <dbReference type="SAM" id="MobiDB-lite"/>
    </source>
</evidence>